<proteinExistence type="predicted"/>
<dbReference type="PIRSF" id="PIRSF011588">
    <property type="entry name" value="Gly_sarc_betain_red_a/b"/>
    <property type="match status" value="1"/>
</dbReference>
<feature type="modified residue" description="Pyruvic acid (Cys)" evidence="2">
    <location>
        <position position="242"/>
    </location>
</feature>
<dbReference type="AlphaFoldDB" id="A0A1M6PAJ1"/>
<dbReference type="RefSeq" id="WP_073109639.1">
    <property type="nucleotide sequence ID" value="NZ_FQZY01000027.1"/>
</dbReference>
<name>A0A1M6PAJ1_9FIRM</name>
<protein>
    <submittedName>
        <fullName evidence="3">Glycine reductase</fullName>
    </submittedName>
</protein>
<dbReference type="GO" id="GO:0050485">
    <property type="term" value="F:oxidoreductase activity, acting on X-H and Y-H to form an X-Y bond, with a disulfide as acceptor"/>
    <property type="evidence" value="ECO:0007669"/>
    <property type="project" value="InterPro"/>
</dbReference>
<gene>
    <name evidence="3" type="ORF">SAMN02745243_02062</name>
</gene>
<keyword evidence="1" id="KW-0704">Schiff base</keyword>
<dbReference type="NCBIfam" id="NF040793">
    <property type="entry name" value="sarcosine_GrdG"/>
    <property type="match status" value="1"/>
</dbReference>
<evidence type="ECO:0000256" key="2">
    <source>
        <dbReference type="PIRSR" id="PIRSR011588-51"/>
    </source>
</evidence>
<dbReference type="Proteomes" id="UP000184301">
    <property type="component" value="Unassembled WGS sequence"/>
</dbReference>
<dbReference type="EMBL" id="FQZY01000027">
    <property type="protein sequence ID" value="SHK04880.1"/>
    <property type="molecule type" value="Genomic_DNA"/>
</dbReference>
<organism evidence="3 4">
    <name type="scientific">Hespellia stercorisuis DSM 15480</name>
    <dbReference type="NCBI Taxonomy" id="1121950"/>
    <lineage>
        <taxon>Bacteria</taxon>
        <taxon>Bacillati</taxon>
        <taxon>Bacillota</taxon>
        <taxon>Clostridia</taxon>
        <taxon>Lachnospirales</taxon>
        <taxon>Lachnospiraceae</taxon>
        <taxon>Hespellia</taxon>
    </lineage>
</organism>
<keyword evidence="2" id="KW-0670">Pyruvate</keyword>
<dbReference type="InterPro" id="IPR015417">
    <property type="entry name" value="Gly_reductase_pB_sua/b"/>
</dbReference>
<dbReference type="InterPro" id="IPR016585">
    <property type="entry name" value="Gly/sarc/bet_Rdtase_B_asu/bsu"/>
</dbReference>
<evidence type="ECO:0000256" key="1">
    <source>
        <dbReference type="PIRSR" id="PIRSR011588-50"/>
    </source>
</evidence>
<dbReference type="OrthoDB" id="5808629at2"/>
<dbReference type="STRING" id="1121950.SAMN02745243_02062"/>
<reference evidence="3 4" key="1">
    <citation type="submission" date="2016-11" db="EMBL/GenBank/DDBJ databases">
        <authorList>
            <person name="Jaros S."/>
            <person name="Januszkiewicz K."/>
            <person name="Wedrychowicz H."/>
        </authorList>
    </citation>
    <scope>NUCLEOTIDE SEQUENCE [LARGE SCALE GENOMIC DNA]</scope>
    <source>
        <strain evidence="3 4">DSM 15480</strain>
    </source>
</reference>
<keyword evidence="4" id="KW-1185">Reference proteome</keyword>
<sequence>MKLELGKVHVKDVQFGDCTKIENGVLYVNAKELEAEVLSDDRLIGCHIELARPGESVRITPVKDVIEPRLKIEGQGCVFPGVMGKVAEVGSGVTYCMDGACVVTVGKIVGFQEGVIDMTGPAAEYCPFSQTQNVCVVIEPKDGLETHVYESAGRMAGLKAATYLAKALADQTPDETVTYETKPLLEQVAQYPDLPKVGYIHMLQSQGLLHDTYYYGVDAKQIVPTLMYPTEIFDGAIVSGNCVAPCDKVTTYHHEHNPVIEDLFAQHGKTLNFMGVILTNENVFLMDKERHSDMTAKLCEYIGLDGALLTEEGYGNPDTDLMMNCKKVTKRGTKVVIITDEFPGRDGKSYSLADLCDEADTMISCGNGNIVIHFPAMDHVIGMQDYVEMQIGGWVGCKYDDGSFDAEIQIIIASTIANGFNKLTARGY</sequence>
<accession>A0A1M6PAJ1</accession>
<dbReference type="InterPro" id="IPR053594">
    <property type="entry name" value="Sarcosine_Reductase_Comp"/>
</dbReference>
<evidence type="ECO:0000313" key="4">
    <source>
        <dbReference type="Proteomes" id="UP000184301"/>
    </source>
</evidence>
<dbReference type="Pfam" id="PF09338">
    <property type="entry name" value="Gly_reductase"/>
    <property type="match status" value="1"/>
</dbReference>
<evidence type="ECO:0000313" key="3">
    <source>
        <dbReference type="EMBL" id="SHK04880.1"/>
    </source>
</evidence>
<feature type="active site" description="Schiff-base intermediate with substrate; via pyruvic acid" evidence="1">
    <location>
        <position position="242"/>
    </location>
</feature>